<evidence type="ECO:0000259" key="1">
    <source>
        <dbReference type="Pfam" id="PF05685"/>
    </source>
</evidence>
<reference evidence="2 3" key="1">
    <citation type="submission" date="2015-10" db="EMBL/GenBank/DDBJ databases">
        <authorList>
            <person name="Gilbert D.G."/>
        </authorList>
    </citation>
    <scope>NUCLEOTIDE SEQUENCE [LARGE SCALE GENOMIC DNA]</scope>
    <source>
        <strain evidence="2 3">NRRL B-16712</strain>
    </source>
</reference>
<dbReference type="AlphaFoldDB" id="A0A101JUR8"/>
<evidence type="ECO:0000313" key="3">
    <source>
        <dbReference type="Proteomes" id="UP000053244"/>
    </source>
</evidence>
<keyword evidence="3" id="KW-1185">Reference proteome</keyword>
<dbReference type="OrthoDB" id="9799703at2"/>
<dbReference type="EMBL" id="LLZH01000145">
    <property type="protein sequence ID" value="KUL33349.1"/>
    <property type="molecule type" value="Genomic_DNA"/>
</dbReference>
<protein>
    <recommendedName>
        <fullName evidence="1">Putative restriction endonuclease domain-containing protein</fullName>
    </recommendedName>
</protein>
<organism evidence="2 3">
    <name type="scientific">Actinoplanes awajinensis subsp. mycoplanecinus</name>
    <dbReference type="NCBI Taxonomy" id="135947"/>
    <lineage>
        <taxon>Bacteria</taxon>
        <taxon>Bacillati</taxon>
        <taxon>Actinomycetota</taxon>
        <taxon>Actinomycetes</taxon>
        <taxon>Micromonosporales</taxon>
        <taxon>Micromonosporaceae</taxon>
        <taxon>Actinoplanes</taxon>
    </lineage>
</organism>
<dbReference type="Pfam" id="PF05685">
    <property type="entry name" value="Uma2"/>
    <property type="match status" value="1"/>
</dbReference>
<gene>
    <name evidence="2" type="ORF">ADL15_17810</name>
</gene>
<dbReference type="PANTHER" id="PTHR35400:SF3">
    <property type="entry name" value="SLL1072 PROTEIN"/>
    <property type="match status" value="1"/>
</dbReference>
<dbReference type="InterPro" id="IPR012296">
    <property type="entry name" value="Nuclease_put_TT1808"/>
</dbReference>
<dbReference type="InterPro" id="IPR008538">
    <property type="entry name" value="Uma2"/>
</dbReference>
<proteinExistence type="predicted"/>
<dbReference type="Proteomes" id="UP000053244">
    <property type="component" value="Unassembled WGS sequence"/>
</dbReference>
<comment type="caution">
    <text evidence="2">The sequence shown here is derived from an EMBL/GenBank/DDBJ whole genome shotgun (WGS) entry which is preliminary data.</text>
</comment>
<dbReference type="SUPFAM" id="SSF52980">
    <property type="entry name" value="Restriction endonuclease-like"/>
    <property type="match status" value="1"/>
</dbReference>
<feature type="domain" description="Putative restriction endonuclease" evidence="1">
    <location>
        <begin position="30"/>
        <end position="187"/>
    </location>
</feature>
<sequence>MTTCETLPMGKGTLDNHEGPWTEADWLALGETHERIELFDGSLLVTSANDYHNTILFNLMKALHPAARAAGLRAAQTPNVRLNSERTLIPDLAIKKSPITTAISSADEVVLVCEITSPSNAANDRINKMQAYAEAQIPWYLLIEPDFSGYESVALVLYRLEGRTYIEHAAAKQGETLTSTLPFPLAISTEDLLAF</sequence>
<accession>A0A101JUR8</accession>
<evidence type="ECO:0000313" key="2">
    <source>
        <dbReference type="EMBL" id="KUL33349.1"/>
    </source>
</evidence>
<name>A0A101JUR8_9ACTN</name>
<dbReference type="PANTHER" id="PTHR35400">
    <property type="entry name" value="SLR1083 PROTEIN"/>
    <property type="match status" value="1"/>
</dbReference>
<dbReference type="CDD" id="cd06260">
    <property type="entry name" value="DUF820-like"/>
    <property type="match status" value="1"/>
</dbReference>
<dbReference type="Gene3D" id="3.90.1570.10">
    <property type="entry name" value="tt1808, chain A"/>
    <property type="match status" value="1"/>
</dbReference>
<dbReference type="InterPro" id="IPR011335">
    <property type="entry name" value="Restrct_endonuc-II-like"/>
</dbReference>